<evidence type="ECO:0000256" key="3">
    <source>
        <dbReference type="ARBA" id="ARBA00022475"/>
    </source>
</evidence>
<comment type="similarity">
    <text evidence="13">Belongs to the cysteine-rich repeat secretory protein family. Plasmodesmata-located proteins (PDLD) subfamily.</text>
</comment>
<keyword evidence="2" id="KW-0813">Transport</keyword>
<dbReference type="CDD" id="cd23509">
    <property type="entry name" value="Gnk2-like"/>
    <property type="match status" value="2"/>
</dbReference>
<gene>
    <name evidence="16" type="ORF">TAV2_LOCUS25613</name>
</gene>
<dbReference type="GO" id="GO:0005886">
    <property type="term" value="C:plasma membrane"/>
    <property type="evidence" value="ECO:0007669"/>
    <property type="project" value="UniProtKB-SubCell"/>
</dbReference>
<dbReference type="PROSITE" id="PS51473">
    <property type="entry name" value="GNK2"/>
    <property type="match status" value="2"/>
</dbReference>
<dbReference type="PANTHER" id="PTHR32080">
    <property type="entry name" value="ANTIFUNGAL PROTEIN GINKBILOBIN-2-LIKE"/>
    <property type="match status" value="1"/>
</dbReference>
<evidence type="ECO:0000259" key="15">
    <source>
        <dbReference type="PROSITE" id="PS51473"/>
    </source>
</evidence>
<keyword evidence="11" id="KW-1015">Disulfide bond</keyword>
<dbReference type="Gene3D" id="3.30.430.20">
    <property type="entry name" value="Gnk2 domain, C-X8-C-X2-C motif"/>
    <property type="match status" value="2"/>
</dbReference>
<keyword evidence="10 14" id="KW-0472">Membrane</keyword>
<evidence type="ECO:0000256" key="6">
    <source>
        <dbReference type="ARBA" id="ARBA00022729"/>
    </source>
</evidence>
<evidence type="ECO:0000256" key="8">
    <source>
        <dbReference type="ARBA" id="ARBA00022949"/>
    </source>
</evidence>
<dbReference type="Pfam" id="PF01657">
    <property type="entry name" value="Stress-antifung"/>
    <property type="match status" value="2"/>
</dbReference>
<name>A0AAU9T5T0_THLAR</name>
<evidence type="ECO:0000256" key="9">
    <source>
        <dbReference type="ARBA" id="ARBA00022989"/>
    </source>
</evidence>
<dbReference type="GO" id="GO:0009506">
    <property type="term" value="C:plasmodesma"/>
    <property type="evidence" value="ECO:0007669"/>
    <property type="project" value="UniProtKB-SubCell"/>
</dbReference>
<keyword evidence="8" id="KW-0965">Cell junction</keyword>
<dbReference type="FunFam" id="3.30.430.20:FF:000001">
    <property type="entry name" value="cysteine-rich repeat secretory protein 3"/>
    <property type="match status" value="1"/>
</dbReference>
<feature type="domain" description="Gnk2-homologous" evidence="15">
    <location>
        <begin position="49"/>
        <end position="153"/>
    </location>
</feature>
<feature type="transmembrane region" description="Helical" evidence="14">
    <location>
        <begin position="273"/>
        <end position="293"/>
    </location>
</feature>
<proteinExistence type="inferred from homology"/>
<evidence type="ECO:0000256" key="7">
    <source>
        <dbReference type="ARBA" id="ARBA00022737"/>
    </source>
</evidence>
<protein>
    <recommendedName>
        <fullName evidence="15">Gnk2-homologous domain-containing protein</fullName>
    </recommendedName>
</protein>
<keyword evidence="3" id="KW-1003">Cell membrane</keyword>
<comment type="subcellular location">
    <subcellularLocation>
        <location evidence="12">Cell junction</location>
        <location evidence="12">Plasmodesma</location>
    </subcellularLocation>
    <subcellularLocation>
        <location evidence="1">Cell membrane</location>
        <topology evidence="1">Single-pass type I membrane protein</topology>
    </subcellularLocation>
</comment>
<keyword evidence="7" id="KW-0677">Repeat</keyword>
<dbReference type="Proteomes" id="UP000836841">
    <property type="component" value="Chromosome 7"/>
</dbReference>
<keyword evidence="9 14" id="KW-1133">Transmembrane helix</keyword>
<organism evidence="16 17">
    <name type="scientific">Thlaspi arvense</name>
    <name type="common">Field penny-cress</name>
    <dbReference type="NCBI Taxonomy" id="13288"/>
    <lineage>
        <taxon>Eukaryota</taxon>
        <taxon>Viridiplantae</taxon>
        <taxon>Streptophyta</taxon>
        <taxon>Embryophyta</taxon>
        <taxon>Tracheophyta</taxon>
        <taxon>Spermatophyta</taxon>
        <taxon>Magnoliopsida</taxon>
        <taxon>eudicotyledons</taxon>
        <taxon>Gunneridae</taxon>
        <taxon>Pentapetalae</taxon>
        <taxon>rosids</taxon>
        <taxon>malvids</taxon>
        <taxon>Brassicales</taxon>
        <taxon>Brassicaceae</taxon>
        <taxon>Thlaspideae</taxon>
        <taxon>Thlaspi</taxon>
    </lineage>
</organism>
<evidence type="ECO:0000256" key="5">
    <source>
        <dbReference type="ARBA" id="ARBA00022692"/>
    </source>
</evidence>
<dbReference type="InterPro" id="IPR002902">
    <property type="entry name" value="GNK2"/>
</dbReference>
<evidence type="ECO:0000256" key="12">
    <source>
        <dbReference type="ARBA" id="ARBA00024184"/>
    </source>
</evidence>
<evidence type="ECO:0000256" key="13">
    <source>
        <dbReference type="ARBA" id="ARBA00038393"/>
    </source>
</evidence>
<reference evidence="16 17" key="1">
    <citation type="submission" date="2022-03" db="EMBL/GenBank/DDBJ databases">
        <authorList>
            <person name="Nunn A."/>
            <person name="Chopra R."/>
            <person name="Nunn A."/>
            <person name="Contreras Garrido A."/>
        </authorList>
    </citation>
    <scope>NUCLEOTIDE SEQUENCE [LARGE SCALE GENOMIC DNA]</scope>
</reference>
<evidence type="ECO:0000313" key="16">
    <source>
        <dbReference type="EMBL" id="CAH2079642.1"/>
    </source>
</evidence>
<keyword evidence="17" id="KW-1185">Reference proteome</keyword>
<keyword evidence="5 14" id="KW-0812">Transmembrane</keyword>
<evidence type="ECO:0000256" key="1">
    <source>
        <dbReference type="ARBA" id="ARBA00004251"/>
    </source>
</evidence>
<keyword evidence="4" id="KW-0945">Host-virus interaction</keyword>
<dbReference type="EMBL" id="OU466863">
    <property type="protein sequence ID" value="CAH2079642.1"/>
    <property type="molecule type" value="Genomic_DNA"/>
</dbReference>
<dbReference type="InterPro" id="IPR051378">
    <property type="entry name" value="Cell2Cell_Antifungal"/>
</dbReference>
<evidence type="ECO:0000256" key="14">
    <source>
        <dbReference type="SAM" id="Phobius"/>
    </source>
</evidence>
<dbReference type="PANTHER" id="PTHR32080:SF3">
    <property type="entry name" value="PLASMODESMATA-LOCATED PROTEIN 7"/>
    <property type="match status" value="1"/>
</dbReference>
<keyword evidence="6" id="KW-0732">Signal</keyword>
<sequence>MSFSPFSSMPMAKLRNTIAPNTLTKTISFFFSLLAATAPSLSSATSASDVFVFGGCSQQKFSPASPYESNLNSLLTSLVNSATYSSYNNFTVMGSSSSDTARGLFQCRGDLSMPDCATCVARAVSQVGPLCPYTCGGALQLAGCYIKYDNVSFLGQEDKTVVLKKCGPSEGYNTDGISRRDAVLSGLLNGGGYFRAGGSGDVQGMGQCVGDLTVSECQDCVGTAIGRLKNDCGTAIFGDMFLTKCYARYSTDGGQYNAKSHKYKTNYGGERTFAIIIGLLAAVVLLIIFLLFLRGVCSRGGK</sequence>
<accession>A0AAU9T5T0</accession>
<evidence type="ECO:0000313" key="17">
    <source>
        <dbReference type="Proteomes" id="UP000836841"/>
    </source>
</evidence>
<evidence type="ECO:0000256" key="4">
    <source>
        <dbReference type="ARBA" id="ARBA00022581"/>
    </source>
</evidence>
<evidence type="ECO:0000256" key="11">
    <source>
        <dbReference type="ARBA" id="ARBA00023157"/>
    </source>
</evidence>
<dbReference type="AlphaFoldDB" id="A0AAU9T5T0"/>
<dbReference type="InterPro" id="IPR038408">
    <property type="entry name" value="GNK2_sf"/>
</dbReference>
<feature type="domain" description="Gnk2-homologous" evidence="15">
    <location>
        <begin position="154"/>
        <end position="254"/>
    </location>
</feature>
<evidence type="ECO:0000256" key="10">
    <source>
        <dbReference type="ARBA" id="ARBA00023136"/>
    </source>
</evidence>
<evidence type="ECO:0000256" key="2">
    <source>
        <dbReference type="ARBA" id="ARBA00022448"/>
    </source>
</evidence>